<name>K2SQ47_MACPH</name>
<evidence type="ECO:0000313" key="1">
    <source>
        <dbReference type="EMBL" id="EKG18855.1"/>
    </source>
</evidence>
<protein>
    <submittedName>
        <fullName evidence="1">Uncharacterized protein</fullName>
    </submittedName>
</protein>
<comment type="caution">
    <text evidence="1">The sequence shown here is derived from an EMBL/GenBank/DDBJ whole genome shotgun (WGS) entry which is preliminary data.</text>
</comment>
<organism evidence="1 2">
    <name type="scientific">Macrophomina phaseolina (strain MS6)</name>
    <name type="common">Charcoal rot fungus</name>
    <dbReference type="NCBI Taxonomy" id="1126212"/>
    <lineage>
        <taxon>Eukaryota</taxon>
        <taxon>Fungi</taxon>
        <taxon>Dikarya</taxon>
        <taxon>Ascomycota</taxon>
        <taxon>Pezizomycotina</taxon>
        <taxon>Dothideomycetes</taxon>
        <taxon>Dothideomycetes incertae sedis</taxon>
        <taxon>Botryosphaeriales</taxon>
        <taxon>Botryosphaeriaceae</taxon>
        <taxon>Macrophomina</taxon>
    </lineage>
</organism>
<evidence type="ECO:0000313" key="2">
    <source>
        <dbReference type="Proteomes" id="UP000007129"/>
    </source>
</evidence>
<gene>
    <name evidence="1" type="ORF">MPH_03871</name>
</gene>
<dbReference type="HOGENOM" id="CLU_2171547_0_0_1"/>
<dbReference type="Proteomes" id="UP000007129">
    <property type="component" value="Unassembled WGS sequence"/>
</dbReference>
<proteinExistence type="predicted"/>
<reference evidence="1 2" key="1">
    <citation type="journal article" date="2012" name="BMC Genomics">
        <title>Tools to kill: Genome of one of the most destructive plant pathogenic fungi Macrophomina phaseolina.</title>
        <authorList>
            <person name="Islam M.S."/>
            <person name="Haque M.S."/>
            <person name="Islam M.M."/>
            <person name="Emdad E.M."/>
            <person name="Halim A."/>
            <person name="Hossen Q.M.M."/>
            <person name="Hossain M.Z."/>
            <person name="Ahmed B."/>
            <person name="Rahim S."/>
            <person name="Rahman M.S."/>
            <person name="Alam M.M."/>
            <person name="Hou S."/>
            <person name="Wan X."/>
            <person name="Saito J.A."/>
            <person name="Alam M."/>
        </authorList>
    </citation>
    <scope>NUCLEOTIDE SEQUENCE [LARGE SCALE GENOMIC DNA]</scope>
    <source>
        <strain evidence="1 2">MS6</strain>
    </source>
</reference>
<dbReference type="OrthoDB" id="5384804at2759"/>
<accession>K2SQ47</accession>
<dbReference type="VEuPathDB" id="FungiDB:MPH_03871"/>
<dbReference type="InParanoid" id="K2SQ47"/>
<dbReference type="AlphaFoldDB" id="K2SQ47"/>
<sequence length="110" mass="12991">MGLLTDPIPCRFGRQSEQNKTYDQVEDLWLQHDSLRESLETLEAYDFMYGFPTQNLHFSAIDTLADWRQDEELNIDLASRGPRRWNLFMKELHLVLTPADILKLLFFGSR</sequence>
<dbReference type="EMBL" id="AHHD01000170">
    <property type="protein sequence ID" value="EKG18855.1"/>
    <property type="molecule type" value="Genomic_DNA"/>
</dbReference>